<dbReference type="Proteomes" id="UP000789738">
    <property type="component" value="Unassembled WGS sequence"/>
</dbReference>
<evidence type="ECO:0000256" key="1">
    <source>
        <dbReference type="SAM" id="Phobius"/>
    </source>
</evidence>
<evidence type="ECO:0000313" key="3">
    <source>
        <dbReference type="Proteomes" id="UP000789738"/>
    </source>
</evidence>
<feature type="transmembrane region" description="Helical" evidence="1">
    <location>
        <begin position="12"/>
        <end position="31"/>
    </location>
</feature>
<protein>
    <submittedName>
        <fullName evidence="2">Uncharacterized protein</fullName>
    </submittedName>
</protein>
<keyword evidence="1" id="KW-0472">Membrane</keyword>
<dbReference type="EMBL" id="CAKJVE010000004">
    <property type="protein sequence ID" value="CAG9709829.1"/>
    <property type="molecule type" value="Genomic_DNA"/>
</dbReference>
<keyword evidence="1" id="KW-1133">Transmembrane helix</keyword>
<gene>
    <name evidence="2" type="ORF">CNEO_44435</name>
</gene>
<sequence length="67" mass="7822">MVTEKKKEMAIIMVTAMVIIMVMEMPTAKVTKNPIKKKKKNSIFLSYITLIILKRAYKIYNNLEVLM</sequence>
<evidence type="ECO:0000313" key="2">
    <source>
        <dbReference type="EMBL" id="CAG9709829.1"/>
    </source>
</evidence>
<name>A0AA86JQ55_9CLOT</name>
<accession>A0AA86JQ55</accession>
<keyword evidence="1" id="KW-0812">Transmembrane</keyword>
<dbReference type="AlphaFoldDB" id="A0AA86JQ55"/>
<organism evidence="2 3">
    <name type="scientific">Clostridium neonatale</name>
    <dbReference type="NCBI Taxonomy" id="137838"/>
    <lineage>
        <taxon>Bacteria</taxon>
        <taxon>Bacillati</taxon>
        <taxon>Bacillota</taxon>
        <taxon>Clostridia</taxon>
        <taxon>Eubacteriales</taxon>
        <taxon>Clostridiaceae</taxon>
        <taxon>Clostridium</taxon>
    </lineage>
</organism>
<proteinExistence type="predicted"/>
<reference evidence="2" key="1">
    <citation type="submission" date="2021-10" db="EMBL/GenBank/DDBJ databases">
        <authorList>
            <person name="Mesa V."/>
        </authorList>
    </citation>
    <scope>NUCLEOTIDE SEQUENCE</scope>
    <source>
        <strain evidence="2">CC3_PB</strain>
    </source>
</reference>
<comment type="caution">
    <text evidence="2">The sequence shown here is derived from an EMBL/GenBank/DDBJ whole genome shotgun (WGS) entry which is preliminary data.</text>
</comment>